<dbReference type="RefSeq" id="WP_150007296.1">
    <property type="nucleotide sequence ID" value="NZ_BKCN01000016.1"/>
</dbReference>
<dbReference type="InterPro" id="IPR057122">
    <property type="entry name" value="TIM-barrel_NCTSP"/>
</dbReference>
<feature type="domain" description="Non-contractile tail sheath N-terminal" evidence="1">
    <location>
        <begin position="16"/>
        <end position="207"/>
    </location>
</feature>
<feature type="domain" description="Non-contractile tail sheath TIM barrel" evidence="2">
    <location>
        <begin position="213"/>
        <end position="387"/>
    </location>
</feature>
<accession>A0A5A7NC34</accession>
<proteinExistence type="predicted"/>
<dbReference type="Pfam" id="PF23844">
    <property type="entry name" value="NCTSP_N"/>
    <property type="match status" value="1"/>
</dbReference>
<sequence length="439" mass="49401">MLWLASQADRFDERSVTRFDPRFWTVNFPRPMMAAVTNPGGEALRASLVFYRRNDLAGLIWDSEDHFDHPLLGYETNRDYRGLVLRFRWQSTGLRTLSESFGPTLTIEGRDAAGVPRTWFVRLWNYAVGTATNAIITLDFDDLDGGFFLPAEADPVYAGDLDRMFISMVAPGYDPDDEAPLTGGAVEGSVLISDLSVRGGRADLALGDDAMKPHSVRIANGYDDSFNITPARLLRNIVQMGYRDWFTHYVGMSHYYTLGWRADEERWVVDPDAPALNLATRAWHQDLFARLVQMKMTLALSLSFEIFAANAPDEWAQRDYDGNRALTGWEPPSTLIAPTNGDALFYLERVYSAFGDLMMAAGLPPVFQIGEPGGGYRWAADGCRIFMMRPHARFIYSKPGWRCLWRIKVLWKAPMVISSSFSIGWGKSWGPPPTGCVIM</sequence>
<dbReference type="EMBL" id="BKCN01000016">
    <property type="protein sequence ID" value="GER05040.1"/>
    <property type="molecule type" value="Genomic_DNA"/>
</dbReference>
<protein>
    <submittedName>
        <fullName evidence="3">Uncharacterized protein</fullName>
    </submittedName>
</protein>
<name>A0A5A7NC34_9PROT</name>
<evidence type="ECO:0000313" key="3">
    <source>
        <dbReference type="EMBL" id="GER05040.1"/>
    </source>
</evidence>
<evidence type="ECO:0000313" key="4">
    <source>
        <dbReference type="Proteomes" id="UP000324996"/>
    </source>
</evidence>
<dbReference type="InterPro" id="IPR057102">
    <property type="entry name" value="NCTSP_N"/>
</dbReference>
<comment type="caution">
    <text evidence="3">The sequence shown here is derived from an EMBL/GenBank/DDBJ whole genome shotgun (WGS) entry which is preliminary data.</text>
</comment>
<reference evidence="3 4" key="1">
    <citation type="submission" date="2019-09" db="EMBL/GenBank/DDBJ databases">
        <title>NBRP : Genome information of microbial organism related human and environment.</title>
        <authorList>
            <person name="Hattori M."/>
            <person name="Oshima K."/>
            <person name="Inaba H."/>
            <person name="Suda W."/>
            <person name="Sakamoto M."/>
            <person name="Iino T."/>
            <person name="Kitahara M."/>
            <person name="Oshida Y."/>
            <person name="Iida T."/>
            <person name="Kudo T."/>
            <person name="Itoh T."/>
            <person name="Ohkuma M."/>
        </authorList>
    </citation>
    <scope>NUCLEOTIDE SEQUENCE [LARGE SCALE GENOMIC DNA]</scope>
    <source>
        <strain evidence="3 4">Q-1</strain>
    </source>
</reference>
<keyword evidence="4" id="KW-1185">Reference proteome</keyword>
<evidence type="ECO:0000259" key="2">
    <source>
        <dbReference type="Pfam" id="PF23845"/>
    </source>
</evidence>
<dbReference type="AlphaFoldDB" id="A0A5A7NC34"/>
<dbReference type="Pfam" id="PF23845">
    <property type="entry name" value="TIM-barrel_NCTSP"/>
    <property type="match status" value="1"/>
</dbReference>
<organism evidence="3 4">
    <name type="scientific">Iodidimonas nitroreducens</name>
    <dbReference type="NCBI Taxonomy" id="1236968"/>
    <lineage>
        <taxon>Bacteria</taxon>
        <taxon>Pseudomonadati</taxon>
        <taxon>Pseudomonadota</taxon>
        <taxon>Alphaproteobacteria</taxon>
        <taxon>Iodidimonadales</taxon>
        <taxon>Iodidimonadaceae</taxon>
        <taxon>Iodidimonas</taxon>
    </lineage>
</organism>
<dbReference type="Proteomes" id="UP000324996">
    <property type="component" value="Unassembled WGS sequence"/>
</dbReference>
<evidence type="ECO:0000259" key="1">
    <source>
        <dbReference type="Pfam" id="PF23844"/>
    </source>
</evidence>
<gene>
    <name evidence="3" type="ORF">JCM17846_27220</name>
</gene>